<evidence type="ECO:0000313" key="2">
    <source>
        <dbReference type="Proteomes" id="UP001341281"/>
    </source>
</evidence>
<name>A0AAQ3TMA3_PASNO</name>
<dbReference type="AlphaFoldDB" id="A0AAQ3TMA3"/>
<sequence length="259" mass="29032">MVRRRWFERRGTRRSHYINPPPVPATTNKRLIRLAGDGQWEDVTWDGTDQPDSYKALYELWASEDFQERLKKYGNAGTKNASHTLGGDGYGRMAQRTAARTGEVPSAVDMYILGHRGPDPSQPDLLCTPLATDELEKYGKEMSKHYDEEYDRRNAPIDAQAVYDSGGSSSRQRRTAHDMDMERLEQEIQKRNAFLKTQEECQRQQQAHKTAGADVCDAKSLTATSTADVGNQSGHNSDFVNNLFASGGRCHSSNDPGAM</sequence>
<dbReference type="Proteomes" id="UP001341281">
    <property type="component" value="Chromosome 05"/>
</dbReference>
<dbReference type="GO" id="GO:0032196">
    <property type="term" value="P:transposition"/>
    <property type="evidence" value="ECO:0007669"/>
    <property type="project" value="InterPro"/>
</dbReference>
<dbReference type="Pfam" id="PF03004">
    <property type="entry name" value="Transposase_24"/>
    <property type="match status" value="1"/>
</dbReference>
<dbReference type="InterPro" id="IPR039266">
    <property type="entry name" value="EN-1/SPM"/>
</dbReference>
<gene>
    <name evidence="1" type="ORF">U9M48_024620</name>
</gene>
<protein>
    <recommendedName>
        <fullName evidence="3">Transposase</fullName>
    </recommendedName>
</protein>
<evidence type="ECO:0008006" key="3">
    <source>
        <dbReference type="Google" id="ProtNLM"/>
    </source>
</evidence>
<organism evidence="1 2">
    <name type="scientific">Paspalum notatum var. saurae</name>
    <dbReference type="NCBI Taxonomy" id="547442"/>
    <lineage>
        <taxon>Eukaryota</taxon>
        <taxon>Viridiplantae</taxon>
        <taxon>Streptophyta</taxon>
        <taxon>Embryophyta</taxon>
        <taxon>Tracheophyta</taxon>
        <taxon>Spermatophyta</taxon>
        <taxon>Magnoliopsida</taxon>
        <taxon>Liliopsida</taxon>
        <taxon>Poales</taxon>
        <taxon>Poaceae</taxon>
        <taxon>PACMAD clade</taxon>
        <taxon>Panicoideae</taxon>
        <taxon>Andropogonodae</taxon>
        <taxon>Paspaleae</taxon>
        <taxon>Paspalinae</taxon>
        <taxon>Paspalum</taxon>
    </lineage>
</organism>
<dbReference type="PANTHER" id="PTHR33157:SF14">
    <property type="entry name" value="AUTONOMOUS TRANSPOSABLE ELEMENT EN-1 MOSAIC PROTEIN"/>
    <property type="match status" value="1"/>
</dbReference>
<reference evidence="1 2" key="1">
    <citation type="submission" date="2024-02" db="EMBL/GenBank/DDBJ databases">
        <title>High-quality chromosome-scale genome assembly of Pensacola bahiagrass (Paspalum notatum Flugge var. saurae).</title>
        <authorList>
            <person name="Vega J.M."/>
            <person name="Podio M."/>
            <person name="Orjuela J."/>
            <person name="Siena L.A."/>
            <person name="Pessino S.C."/>
            <person name="Combes M.C."/>
            <person name="Mariac C."/>
            <person name="Albertini E."/>
            <person name="Pupilli F."/>
            <person name="Ortiz J.P.A."/>
            <person name="Leblanc O."/>
        </authorList>
    </citation>
    <scope>NUCLEOTIDE SEQUENCE [LARGE SCALE GENOMIC DNA]</scope>
    <source>
        <strain evidence="1">R1</strain>
        <tissue evidence="1">Leaf</tissue>
    </source>
</reference>
<dbReference type="EMBL" id="CP144749">
    <property type="protein sequence ID" value="WVZ76664.1"/>
    <property type="molecule type" value="Genomic_DNA"/>
</dbReference>
<dbReference type="PANTHER" id="PTHR33157">
    <property type="entry name" value="AUTONOMOUS TRANSPOSABLE ELEMENT EN-1 MOSAIC PROTEIN-RELATED"/>
    <property type="match status" value="1"/>
</dbReference>
<evidence type="ECO:0000313" key="1">
    <source>
        <dbReference type="EMBL" id="WVZ76664.1"/>
    </source>
</evidence>
<accession>A0AAQ3TMA3</accession>
<proteinExistence type="predicted"/>
<dbReference type="InterPro" id="IPR004252">
    <property type="entry name" value="Probable_transposase_24"/>
</dbReference>
<keyword evidence="2" id="KW-1185">Reference proteome</keyword>